<sequence length="48" mass="5033">MASTESQQTAAAKPNLCDHYKPVGIQAVSAAASCRAPAQPAKFSSWVR</sequence>
<dbReference type="EMBL" id="JAUSUL010000005">
    <property type="protein sequence ID" value="MDQ0317341.1"/>
    <property type="molecule type" value="Genomic_DNA"/>
</dbReference>
<dbReference type="AlphaFoldDB" id="A0AAE3VSJ1"/>
<evidence type="ECO:0000313" key="1">
    <source>
        <dbReference type="EMBL" id="MDQ0317341.1"/>
    </source>
</evidence>
<comment type="caution">
    <text evidence="1">The sequence shown here is derived from an EMBL/GenBank/DDBJ whole genome shotgun (WGS) entry which is preliminary data.</text>
</comment>
<name>A0AAE3VSJ1_9HYPH</name>
<organism evidence="1 2">
    <name type="scientific">Amorphus orientalis</name>
    <dbReference type="NCBI Taxonomy" id="649198"/>
    <lineage>
        <taxon>Bacteria</taxon>
        <taxon>Pseudomonadati</taxon>
        <taxon>Pseudomonadota</taxon>
        <taxon>Alphaproteobacteria</taxon>
        <taxon>Hyphomicrobiales</taxon>
        <taxon>Amorphaceae</taxon>
        <taxon>Amorphus</taxon>
    </lineage>
</organism>
<evidence type="ECO:0000313" key="2">
    <source>
        <dbReference type="Proteomes" id="UP001229244"/>
    </source>
</evidence>
<protein>
    <submittedName>
        <fullName evidence="1">Uncharacterized protein</fullName>
    </submittedName>
</protein>
<gene>
    <name evidence="1" type="ORF">J2S73_003825</name>
</gene>
<dbReference type="Proteomes" id="UP001229244">
    <property type="component" value="Unassembled WGS sequence"/>
</dbReference>
<proteinExistence type="predicted"/>
<accession>A0AAE3VSJ1</accession>
<keyword evidence="2" id="KW-1185">Reference proteome</keyword>
<dbReference type="RefSeq" id="WP_306887258.1">
    <property type="nucleotide sequence ID" value="NZ_JAUSUL010000005.1"/>
</dbReference>
<reference evidence="1" key="1">
    <citation type="submission" date="2023-07" db="EMBL/GenBank/DDBJ databases">
        <title>Genomic Encyclopedia of Type Strains, Phase IV (KMG-IV): sequencing the most valuable type-strain genomes for metagenomic binning, comparative biology and taxonomic classification.</title>
        <authorList>
            <person name="Goeker M."/>
        </authorList>
    </citation>
    <scope>NUCLEOTIDE SEQUENCE</scope>
    <source>
        <strain evidence="1">DSM 21202</strain>
    </source>
</reference>